<proteinExistence type="inferred from homology"/>
<dbReference type="SMART" id="SM00862">
    <property type="entry name" value="Trans_reg_C"/>
    <property type="match status" value="1"/>
</dbReference>
<evidence type="ECO:0000256" key="6">
    <source>
        <dbReference type="ARBA" id="ARBA00023163"/>
    </source>
</evidence>
<dbReference type="Gene3D" id="1.10.8.430">
    <property type="entry name" value="Helical domain of apoptotic protease-activating factors"/>
    <property type="match status" value="1"/>
</dbReference>
<dbReference type="Pfam" id="PF00486">
    <property type="entry name" value="Trans_reg_C"/>
    <property type="match status" value="1"/>
</dbReference>
<evidence type="ECO:0000313" key="11">
    <source>
        <dbReference type="Proteomes" id="UP001589887"/>
    </source>
</evidence>
<keyword evidence="4" id="KW-0805">Transcription regulation</keyword>
<evidence type="ECO:0000256" key="5">
    <source>
        <dbReference type="ARBA" id="ARBA00023125"/>
    </source>
</evidence>
<accession>A0ABV6TE50</accession>
<reference evidence="10 11" key="1">
    <citation type="submission" date="2024-09" db="EMBL/GenBank/DDBJ databases">
        <authorList>
            <person name="Sun Q."/>
            <person name="Mori K."/>
        </authorList>
    </citation>
    <scope>NUCLEOTIDE SEQUENCE [LARGE SCALE GENOMIC DNA]</scope>
    <source>
        <strain evidence="10 11">JCM 4557</strain>
    </source>
</reference>
<feature type="region of interest" description="Disordered" evidence="8">
    <location>
        <begin position="256"/>
        <end position="296"/>
    </location>
</feature>
<evidence type="ECO:0000256" key="8">
    <source>
        <dbReference type="SAM" id="MobiDB-lite"/>
    </source>
</evidence>
<evidence type="ECO:0000259" key="9">
    <source>
        <dbReference type="PROSITE" id="PS51755"/>
    </source>
</evidence>
<dbReference type="SUPFAM" id="SSF52540">
    <property type="entry name" value="P-loop containing nucleoside triphosphate hydrolases"/>
    <property type="match status" value="1"/>
</dbReference>
<dbReference type="SUPFAM" id="SSF46894">
    <property type="entry name" value="C-terminal effector domain of the bipartite response regulators"/>
    <property type="match status" value="1"/>
</dbReference>
<evidence type="ECO:0000256" key="4">
    <source>
        <dbReference type="ARBA" id="ARBA00023015"/>
    </source>
</evidence>
<evidence type="ECO:0000256" key="3">
    <source>
        <dbReference type="ARBA" id="ARBA00023012"/>
    </source>
</evidence>
<dbReference type="InterPro" id="IPR002182">
    <property type="entry name" value="NB-ARC"/>
</dbReference>
<evidence type="ECO:0000256" key="1">
    <source>
        <dbReference type="ARBA" id="ARBA00005820"/>
    </source>
</evidence>
<dbReference type="InterPro" id="IPR001867">
    <property type="entry name" value="OmpR/PhoB-type_DNA-bd"/>
</dbReference>
<gene>
    <name evidence="10" type="ORF">ACFH04_10195</name>
</gene>
<keyword evidence="6" id="KW-0804">Transcription</keyword>
<evidence type="ECO:0000313" key="10">
    <source>
        <dbReference type="EMBL" id="MFC0844078.1"/>
    </source>
</evidence>
<dbReference type="PROSITE" id="PS51755">
    <property type="entry name" value="OMPR_PHOB"/>
    <property type="match status" value="1"/>
</dbReference>
<comment type="caution">
    <text evidence="10">The sequence shown here is derived from an EMBL/GenBank/DDBJ whole genome shotgun (WGS) entry which is preliminary data.</text>
</comment>
<dbReference type="Gene3D" id="1.25.40.10">
    <property type="entry name" value="Tetratricopeptide repeat domain"/>
    <property type="match status" value="2"/>
</dbReference>
<dbReference type="Pfam" id="PF00931">
    <property type="entry name" value="NB-ARC"/>
    <property type="match status" value="1"/>
</dbReference>
<sequence length="994" mass="105769">MHQDEFRYGLLGPVTVVDSAGEAIPLTPQQRAILAILLARRGRAVTADDLVDGVWGHPAPKRAMSVLQSQVFELRRKLEPGRPPRTPAAVLASAPGGYRLVTAEDACDLDRFDQCVTEADQAARGGDREDARRLLRTALSLWRGVPLAGVPGPHADGLRGALSERRLGAVEARIRLDLELGEHAESVPELALLVAEHPLREGLRALLMLALYRGGRQAEALAAYADGRSVLAAELGVEPSTELSDLYQRVLRADPSLATAPSPTTQAGDPLRGPEGSTADRTAGYRHPTPAQLPAPPSDFTGRTAAVEHLLAALDAESPQIVVSAMSGLGGVGKTALALHAGHRVRHRYPDGQLHVDLGGTSADPVEPEEVLGRFLRALGIGAVPDGLDKRAALYRSLLAGRRVLVLLDNAADGRQVGPLLPGTPGCAALVTSRVRLSLPSARAFELDVFSDEEALALLSRIVGPARIAAEPEAAAELVAACGRLPLAVRIVGARLAQRPVWTVAGLVDRLTEEQHRLGQIKIGDLAVDATFRLSYDQLPPDLARAFRLASLADGPVFSVPMAASLLDRDERQTEALLEQLVDVGLLEPSGERRYRYHDLLRLFARARAEEVGPAEQGTQSSDADAALDRLVDFCLATVRGAYRLSRPGCTTPDAMATTRATPVRFDDAAAGQEWVRDALDTLLGVLRQAARRPWIRIAPAADLLLALDPFGENDFLWPYLNGPAAALADAAALRGEPAAEIRARYMLGGGLWQVGRGAEGRAQVDRALALCRATGDEVMLGQLLNVSALLDVTGATGAPGYESALALLQEAVAVHVRRGNLWGELETRNNSAYPLRQLGHISRALDCLTDALSRATPLGWTVVRVYIQTGHARTLVELGRPAEAVASYTKALDGCREIGSEHLELLVERGLGEALRELGRYGQAAAHLERSLAGARQLGNSPLEAAVLLSLGATLAAAGHTERADASLRAAHSLHVRLGIPLPDPLTAYGTTT</sequence>
<name>A0ABV6TE50_9ACTN</name>
<feature type="domain" description="OmpR/PhoB-type" evidence="9">
    <location>
        <begin position="1"/>
        <end position="102"/>
    </location>
</feature>
<keyword evidence="5 7" id="KW-0238">DNA-binding</keyword>
<dbReference type="InterPro" id="IPR011990">
    <property type="entry name" value="TPR-like_helical_dom_sf"/>
</dbReference>
<dbReference type="Pfam" id="PF13424">
    <property type="entry name" value="TPR_12"/>
    <property type="match status" value="1"/>
</dbReference>
<dbReference type="RefSeq" id="WP_394318065.1">
    <property type="nucleotide sequence ID" value="NZ_JBHMQV010000009.1"/>
</dbReference>
<dbReference type="PANTHER" id="PTHR35807:SF1">
    <property type="entry name" value="TRANSCRIPTIONAL REGULATOR REDD"/>
    <property type="match status" value="1"/>
</dbReference>
<dbReference type="InterPro" id="IPR051677">
    <property type="entry name" value="AfsR-DnrI-RedD_regulator"/>
</dbReference>
<dbReference type="InterPro" id="IPR027417">
    <property type="entry name" value="P-loop_NTPase"/>
</dbReference>
<feature type="DNA-binding region" description="OmpR/PhoB-type" evidence="7">
    <location>
        <begin position="1"/>
        <end position="102"/>
    </location>
</feature>
<dbReference type="Gene3D" id="3.40.50.300">
    <property type="entry name" value="P-loop containing nucleotide triphosphate hydrolases"/>
    <property type="match status" value="1"/>
</dbReference>
<dbReference type="Gene3D" id="1.10.10.10">
    <property type="entry name" value="Winged helix-like DNA-binding domain superfamily/Winged helix DNA-binding domain"/>
    <property type="match status" value="2"/>
</dbReference>
<dbReference type="InterPro" id="IPR042197">
    <property type="entry name" value="Apaf_helical"/>
</dbReference>
<dbReference type="SUPFAM" id="SSF48452">
    <property type="entry name" value="TPR-like"/>
    <property type="match status" value="2"/>
</dbReference>
<evidence type="ECO:0000256" key="7">
    <source>
        <dbReference type="PROSITE-ProRule" id="PRU01091"/>
    </source>
</evidence>
<dbReference type="EMBL" id="JBHMQV010000009">
    <property type="protein sequence ID" value="MFC0844078.1"/>
    <property type="molecule type" value="Genomic_DNA"/>
</dbReference>
<organism evidence="10 11">
    <name type="scientific">Streptomyces noboritoensis</name>
    <dbReference type="NCBI Taxonomy" id="67337"/>
    <lineage>
        <taxon>Bacteria</taxon>
        <taxon>Bacillati</taxon>
        <taxon>Actinomycetota</taxon>
        <taxon>Actinomycetes</taxon>
        <taxon>Kitasatosporales</taxon>
        <taxon>Streptomycetaceae</taxon>
        <taxon>Streptomyces</taxon>
    </lineage>
</organism>
<dbReference type="InterPro" id="IPR016032">
    <property type="entry name" value="Sig_transdc_resp-reg_C-effctor"/>
</dbReference>
<evidence type="ECO:0000256" key="2">
    <source>
        <dbReference type="ARBA" id="ARBA00022737"/>
    </source>
</evidence>
<protein>
    <submittedName>
        <fullName evidence="10">BTAD domain-containing putative transcriptional regulator</fullName>
    </submittedName>
</protein>
<comment type="similarity">
    <text evidence="1">Belongs to the AfsR/DnrI/RedD regulatory family.</text>
</comment>
<dbReference type="SMART" id="SM01043">
    <property type="entry name" value="BTAD"/>
    <property type="match status" value="1"/>
</dbReference>
<keyword evidence="2" id="KW-0677">Repeat</keyword>
<dbReference type="PANTHER" id="PTHR35807">
    <property type="entry name" value="TRANSCRIPTIONAL REGULATOR REDD-RELATED"/>
    <property type="match status" value="1"/>
</dbReference>
<dbReference type="InterPro" id="IPR005158">
    <property type="entry name" value="BTAD"/>
</dbReference>
<dbReference type="CDD" id="cd15831">
    <property type="entry name" value="BTAD"/>
    <property type="match status" value="1"/>
</dbReference>
<keyword evidence="3" id="KW-0902">Two-component regulatory system</keyword>
<dbReference type="PRINTS" id="PR00364">
    <property type="entry name" value="DISEASERSIST"/>
</dbReference>
<dbReference type="Proteomes" id="UP001589887">
    <property type="component" value="Unassembled WGS sequence"/>
</dbReference>
<dbReference type="CDD" id="cd00383">
    <property type="entry name" value="trans_reg_C"/>
    <property type="match status" value="1"/>
</dbReference>
<dbReference type="InterPro" id="IPR036388">
    <property type="entry name" value="WH-like_DNA-bd_sf"/>
</dbReference>
<keyword evidence="11" id="KW-1185">Reference proteome</keyword>
<dbReference type="Pfam" id="PF03704">
    <property type="entry name" value="BTAD"/>
    <property type="match status" value="1"/>
</dbReference>